<evidence type="ECO:0000256" key="8">
    <source>
        <dbReference type="ARBA" id="ARBA00022946"/>
    </source>
</evidence>
<keyword evidence="10" id="KW-0496">Mitochondrion</keyword>
<evidence type="ECO:0000256" key="9">
    <source>
        <dbReference type="ARBA" id="ARBA00022982"/>
    </source>
</evidence>
<dbReference type="PANTHER" id="PTHR15223">
    <property type="entry name" value="NADH-UBIQUINONE OXIDOREDUCTASE AGGG SUBUNIT"/>
    <property type="match status" value="1"/>
</dbReference>
<sequence length="172" mass="20526">MRHPLSHSRFLLLRTGRISSSATSLFRNPMQVSPFISRSLCLAVPRLKWVSGKEAEKGGLFSNSWQRMSHPDNPEFFTRDKEYYHEDHPTGWTYRERGTKPMKIERTLLKWLSGFTWFWIFYQFYWRPGMMFGEFYMPYLDEFTDEELGIPPDDAPDPEYWGNHGNWAKQAI</sequence>
<dbReference type="PANTHER" id="PTHR15223:SF1">
    <property type="entry name" value="NADH DEHYDROGENASE [UBIQUINONE] 1 BETA SUBCOMPLEX SUBUNIT 2, MITOCHONDRIAL"/>
    <property type="match status" value="1"/>
</dbReference>
<keyword evidence="12" id="KW-1133">Transmembrane helix</keyword>
<name>A0AAD4N7Q1_9BILA</name>
<dbReference type="Pfam" id="PF14813">
    <property type="entry name" value="NADH_B2"/>
    <property type="match status" value="1"/>
</dbReference>
<dbReference type="GO" id="GO:0032981">
    <property type="term" value="P:mitochondrial respiratory chain complex I assembly"/>
    <property type="evidence" value="ECO:0007669"/>
    <property type="project" value="TreeGrafter"/>
</dbReference>
<keyword evidence="12" id="KW-0812">Transmembrane</keyword>
<evidence type="ECO:0000256" key="2">
    <source>
        <dbReference type="ARBA" id="ARBA00004443"/>
    </source>
</evidence>
<keyword evidence="11 12" id="KW-0472">Membrane</keyword>
<feature type="transmembrane region" description="Helical" evidence="12">
    <location>
        <begin position="108"/>
        <end position="126"/>
    </location>
</feature>
<keyword evidence="9" id="KW-0249">Electron transport</keyword>
<evidence type="ECO:0000313" key="13">
    <source>
        <dbReference type="EMBL" id="KAI1720963.1"/>
    </source>
</evidence>
<evidence type="ECO:0000256" key="11">
    <source>
        <dbReference type="ARBA" id="ARBA00023136"/>
    </source>
</evidence>
<dbReference type="GO" id="GO:0005743">
    <property type="term" value="C:mitochondrial inner membrane"/>
    <property type="evidence" value="ECO:0007669"/>
    <property type="project" value="UniProtKB-SubCell"/>
</dbReference>
<dbReference type="EMBL" id="JAKKPZ010000005">
    <property type="protein sequence ID" value="KAI1720963.1"/>
    <property type="molecule type" value="Genomic_DNA"/>
</dbReference>
<evidence type="ECO:0000256" key="4">
    <source>
        <dbReference type="ARBA" id="ARBA00011533"/>
    </source>
</evidence>
<comment type="similarity">
    <text evidence="3">Belongs to the complex I NDUFB2 subunit family.</text>
</comment>
<comment type="function">
    <text evidence="1">Accessory subunit of the mitochondrial membrane respiratory chain NADH dehydrogenase (Complex I), that is believed not to be involved in catalysis. Complex I functions in the transfer of electrons from NADH to the respiratory chain. The immediate electron acceptor for the enzyme is believed to be ubiquinone.</text>
</comment>
<gene>
    <name evidence="13" type="ORF">DdX_05214</name>
</gene>
<dbReference type="GO" id="GO:0045271">
    <property type="term" value="C:respiratory chain complex I"/>
    <property type="evidence" value="ECO:0007669"/>
    <property type="project" value="InterPro"/>
</dbReference>
<evidence type="ECO:0000256" key="7">
    <source>
        <dbReference type="ARBA" id="ARBA00022792"/>
    </source>
</evidence>
<evidence type="ECO:0000256" key="12">
    <source>
        <dbReference type="SAM" id="Phobius"/>
    </source>
</evidence>
<evidence type="ECO:0000256" key="1">
    <source>
        <dbReference type="ARBA" id="ARBA00003195"/>
    </source>
</evidence>
<keyword evidence="8" id="KW-0809">Transit peptide</keyword>
<dbReference type="Proteomes" id="UP001201812">
    <property type="component" value="Unassembled WGS sequence"/>
</dbReference>
<evidence type="ECO:0000256" key="3">
    <source>
        <dbReference type="ARBA" id="ARBA00005923"/>
    </source>
</evidence>
<dbReference type="AlphaFoldDB" id="A0AAD4N7Q1"/>
<evidence type="ECO:0000256" key="5">
    <source>
        <dbReference type="ARBA" id="ARBA00022448"/>
    </source>
</evidence>
<evidence type="ECO:0000313" key="14">
    <source>
        <dbReference type="Proteomes" id="UP001201812"/>
    </source>
</evidence>
<proteinExistence type="inferred from homology"/>
<keyword evidence="6" id="KW-0679">Respiratory chain</keyword>
<comment type="subcellular location">
    <subcellularLocation>
        <location evidence="2">Mitochondrion inner membrane</location>
        <topology evidence="2">Peripheral membrane protein</topology>
        <orientation evidence="2">Matrix side</orientation>
    </subcellularLocation>
</comment>
<reference evidence="13" key="1">
    <citation type="submission" date="2022-01" db="EMBL/GenBank/DDBJ databases">
        <title>Genome Sequence Resource for Two Populations of Ditylenchus destructor, the Migratory Endoparasitic Phytonematode.</title>
        <authorList>
            <person name="Zhang H."/>
            <person name="Lin R."/>
            <person name="Xie B."/>
        </authorList>
    </citation>
    <scope>NUCLEOTIDE SEQUENCE</scope>
    <source>
        <strain evidence="13">BazhouSP</strain>
    </source>
</reference>
<comment type="subunit">
    <text evidence="4">Complex I is composed of 45 different subunits.</text>
</comment>
<dbReference type="InterPro" id="IPR026627">
    <property type="entry name" value="NDUFB2_animal"/>
</dbReference>
<organism evidence="13 14">
    <name type="scientific">Ditylenchus destructor</name>
    <dbReference type="NCBI Taxonomy" id="166010"/>
    <lineage>
        <taxon>Eukaryota</taxon>
        <taxon>Metazoa</taxon>
        <taxon>Ecdysozoa</taxon>
        <taxon>Nematoda</taxon>
        <taxon>Chromadorea</taxon>
        <taxon>Rhabditida</taxon>
        <taxon>Tylenchina</taxon>
        <taxon>Tylenchomorpha</taxon>
        <taxon>Sphaerularioidea</taxon>
        <taxon>Anguinidae</taxon>
        <taxon>Anguininae</taxon>
        <taxon>Ditylenchus</taxon>
    </lineage>
</organism>
<keyword evidence="14" id="KW-1185">Reference proteome</keyword>
<accession>A0AAD4N7Q1</accession>
<comment type="caution">
    <text evidence="13">The sequence shown here is derived from an EMBL/GenBank/DDBJ whole genome shotgun (WGS) entry which is preliminary data.</text>
</comment>
<protein>
    <submittedName>
        <fullName evidence="13">NADH dehydrogenase 1 beta subcomplex subunit 2 domain-containing protein</fullName>
    </submittedName>
</protein>
<evidence type="ECO:0000256" key="6">
    <source>
        <dbReference type="ARBA" id="ARBA00022660"/>
    </source>
</evidence>
<keyword evidence="5" id="KW-0813">Transport</keyword>
<evidence type="ECO:0000256" key="10">
    <source>
        <dbReference type="ARBA" id="ARBA00023128"/>
    </source>
</evidence>
<keyword evidence="7" id="KW-0999">Mitochondrion inner membrane</keyword>